<evidence type="ECO:0000313" key="2">
    <source>
        <dbReference type="Proteomes" id="UP000244867"/>
    </source>
</evidence>
<gene>
    <name evidence="1" type="ORF">C7S10_21760</name>
</gene>
<dbReference type="EMBL" id="PYXZ01000014">
    <property type="protein sequence ID" value="PUA78958.1"/>
    <property type="molecule type" value="Genomic_DNA"/>
</dbReference>
<keyword evidence="2" id="KW-1185">Reference proteome</keyword>
<dbReference type="RefSeq" id="WP_108347014.1">
    <property type="nucleotide sequence ID" value="NZ_PYXZ01000014.1"/>
</dbReference>
<comment type="caution">
    <text evidence="1">The sequence shown here is derived from an EMBL/GenBank/DDBJ whole genome shotgun (WGS) entry which is preliminary data.</text>
</comment>
<name>A0A2R7YRB9_9ACTN</name>
<proteinExistence type="predicted"/>
<evidence type="ECO:0000313" key="1">
    <source>
        <dbReference type="EMBL" id="PUA78958.1"/>
    </source>
</evidence>
<dbReference type="AlphaFoldDB" id="A0A2R7YRB9"/>
<sequence>MTLRIVMHEAFPPEDVEAVRDFARNWDEGAEVTANYGTKSATAVLIVLAFVGGAFGRGFFEEAGADSYHGLKKFVEGLRAKMRAESQLVLEDDEGLQLILGPATPAEALLELPEDVREAAGESGELYWDDDEQSWKSPF</sequence>
<reference evidence="1 2" key="1">
    <citation type="submission" date="2018-03" db="EMBL/GenBank/DDBJ databases">
        <authorList>
            <person name="Keele B.F."/>
        </authorList>
    </citation>
    <scope>NUCLEOTIDE SEQUENCE [LARGE SCALE GENOMIC DNA]</scope>
    <source>
        <strain evidence="1 2">IB-3</strain>
    </source>
</reference>
<organism evidence="1 2">
    <name type="scientific">Nocardioides currus</name>
    <dbReference type="NCBI Taxonomy" id="2133958"/>
    <lineage>
        <taxon>Bacteria</taxon>
        <taxon>Bacillati</taxon>
        <taxon>Actinomycetota</taxon>
        <taxon>Actinomycetes</taxon>
        <taxon>Propionibacteriales</taxon>
        <taxon>Nocardioidaceae</taxon>
        <taxon>Nocardioides</taxon>
    </lineage>
</organism>
<protein>
    <submittedName>
        <fullName evidence="1">Uncharacterized protein</fullName>
    </submittedName>
</protein>
<accession>A0A2R7YRB9</accession>
<dbReference type="Proteomes" id="UP000244867">
    <property type="component" value="Unassembled WGS sequence"/>
</dbReference>